<dbReference type="PANTHER" id="PTHR43790">
    <property type="entry name" value="CARBOHYDRATE TRANSPORT ATP-BINDING PROTEIN MG119-RELATED"/>
    <property type="match status" value="1"/>
</dbReference>
<dbReference type="PANTHER" id="PTHR43790:SF2">
    <property type="entry name" value="AUTOINDUCER 2 IMPORT ATP-BINDING PROTEIN LSRA"/>
    <property type="match status" value="1"/>
</dbReference>
<protein>
    <submittedName>
        <fullName evidence="5">Sugar ABC transporter ATP-binding protein</fullName>
    </submittedName>
</protein>
<keyword evidence="6" id="KW-1185">Reference proteome</keyword>
<dbReference type="Gene3D" id="3.40.50.300">
    <property type="entry name" value="P-loop containing nucleotide triphosphate hydrolases"/>
    <property type="match status" value="2"/>
</dbReference>
<dbReference type="InterPro" id="IPR027417">
    <property type="entry name" value="P-loop_NTPase"/>
</dbReference>
<name>A0ABR7IFU3_9FIRM</name>
<feature type="domain" description="ABC transporter" evidence="4">
    <location>
        <begin position="6"/>
        <end position="245"/>
    </location>
</feature>
<dbReference type="InterPro" id="IPR003439">
    <property type="entry name" value="ABC_transporter-like_ATP-bd"/>
</dbReference>
<reference evidence="5 6" key="1">
    <citation type="submission" date="2020-08" db="EMBL/GenBank/DDBJ databases">
        <title>Genome public.</title>
        <authorList>
            <person name="Liu C."/>
            <person name="Sun Q."/>
        </authorList>
    </citation>
    <scope>NUCLEOTIDE SEQUENCE [LARGE SCALE GENOMIC DNA]</scope>
    <source>
        <strain evidence="5 6">M29</strain>
    </source>
</reference>
<comment type="similarity">
    <text evidence="1">Belongs to the ABC transporter superfamily. AI-2 autoinducer porter (TC 3.A.1.2.8) family.</text>
</comment>
<keyword evidence="3 5" id="KW-0067">ATP-binding</keyword>
<evidence type="ECO:0000259" key="4">
    <source>
        <dbReference type="PROSITE" id="PS50893"/>
    </source>
</evidence>
<dbReference type="PROSITE" id="PS50893">
    <property type="entry name" value="ABC_TRANSPORTER_2"/>
    <property type="match status" value="2"/>
</dbReference>
<dbReference type="Pfam" id="PF00005">
    <property type="entry name" value="ABC_tran"/>
    <property type="match status" value="2"/>
</dbReference>
<evidence type="ECO:0000256" key="1">
    <source>
        <dbReference type="ARBA" id="ARBA00009404"/>
    </source>
</evidence>
<dbReference type="InterPro" id="IPR050107">
    <property type="entry name" value="ABC_carbohydrate_import_ATPase"/>
</dbReference>
<evidence type="ECO:0000256" key="2">
    <source>
        <dbReference type="ARBA" id="ARBA00022741"/>
    </source>
</evidence>
<accession>A0ABR7IFU3</accession>
<evidence type="ECO:0000313" key="6">
    <source>
        <dbReference type="Proteomes" id="UP000649826"/>
    </source>
</evidence>
<dbReference type="SUPFAM" id="SSF52540">
    <property type="entry name" value="P-loop containing nucleoside triphosphate hydrolases"/>
    <property type="match status" value="2"/>
</dbReference>
<comment type="caution">
    <text evidence="5">The sequence shown here is derived from an EMBL/GenBank/DDBJ whole genome shotgun (WGS) entry which is preliminary data.</text>
</comment>
<keyword evidence="2" id="KW-0547">Nucleotide-binding</keyword>
<dbReference type="InterPro" id="IPR003593">
    <property type="entry name" value="AAA+_ATPase"/>
</dbReference>
<evidence type="ECO:0000256" key="3">
    <source>
        <dbReference type="ARBA" id="ARBA00022840"/>
    </source>
</evidence>
<dbReference type="GO" id="GO:0005524">
    <property type="term" value="F:ATP binding"/>
    <property type="evidence" value="ECO:0007669"/>
    <property type="project" value="UniProtKB-KW"/>
</dbReference>
<gene>
    <name evidence="5" type="ORF">H8Z82_04100</name>
</gene>
<evidence type="ECO:0000313" key="5">
    <source>
        <dbReference type="EMBL" id="MBC5778854.1"/>
    </source>
</evidence>
<feature type="domain" description="ABC transporter" evidence="4">
    <location>
        <begin position="253"/>
        <end position="491"/>
    </location>
</feature>
<dbReference type="Proteomes" id="UP000649826">
    <property type="component" value="Unassembled WGS sequence"/>
</dbReference>
<organism evidence="5 6">
    <name type="scientific">Blautia difficilis</name>
    <dbReference type="NCBI Taxonomy" id="2763027"/>
    <lineage>
        <taxon>Bacteria</taxon>
        <taxon>Bacillati</taxon>
        <taxon>Bacillota</taxon>
        <taxon>Clostridia</taxon>
        <taxon>Lachnospirales</taxon>
        <taxon>Lachnospiraceae</taxon>
        <taxon>Blautia</taxon>
    </lineage>
</organism>
<sequence>MNNFILSCKNISLTLNQVPIIENINFSLYPGEFHLLMGENGAGKTTLANILSGVYPFKSYSGTIIFNQQELRLTTPRDAIKKKIITIHQDTHLYENMTIADNLYANLPAKTALNKFISSKKRIQLANNFFQKHNVSIDSSRMVNECSAVTKRKVELLKLYLMEPDLLILDEPVAFMNPYEIEFFLDIIKHFKNKGVTILCISHKYQAFYDLIDRFSIFYDKELKTTFTREDIDNGNINSLLFADFCQSRYPKIQVKKGKEVLCTEHLATDGSLKDISFSLQQGEILGFFGRSGSGRNTLSKALFGIEPLTSGTIYIDRLPTRITCPQDALDLGLAYITDERIDTGLFSNLDLLENVYSIKENNLGRFWAHTALEYNRYYKYTKKLNLNLNPHMNPDSLSGGEQQKLIMMRWLMSSARIFIFNEPTQSIDVPSKIDIYNMFNDLLLKGASILVFSSNLEELMGICDRIIFIKDGTVSGEISHDESPSSIQDLI</sequence>
<dbReference type="CDD" id="cd03215">
    <property type="entry name" value="ABC_Carb_Monos_II"/>
    <property type="match status" value="1"/>
</dbReference>
<dbReference type="EMBL" id="JACOQG010000004">
    <property type="protein sequence ID" value="MBC5778854.1"/>
    <property type="molecule type" value="Genomic_DNA"/>
</dbReference>
<dbReference type="RefSeq" id="WP_186994349.1">
    <property type="nucleotide sequence ID" value="NZ_JACOQG010000004.1"/>
</dbReference>
<dbReference type="SMART" id="SM00382">
    <property type="entry name" value="AAA"/>
    <property type="match status" value="2"/>
</dbReference>
<proteinExistence type="inferred from homology"/>